<dbReference type="GO" id="GO:0005829">
    <property type="term" value="C:cytosol"/>
    <property type="evidence" value="ECO:0007669"/>
    <property type="project" value="TreeGrafter"/>
</dbReference>
<dbReference type="Proteomes" id="UP000249700">
    <property type="component" value="Unassembled WGS sequence"/>
</dbReference>
<dbReference type="SMART" id="SM00862">
    <property type="entry name" value="Trans_reg_C"/>
    <property type="match status" value="1"/>
</dbReference>
<dbReference type="Gene3D" id="3.40.50.2300">
    <property type="match status" value="1"/>
</dbReference>
<feature type="domain" description="OmpR/PhoB-type" evidence="5">
    <location>
        <begin position="124"/>
        <end position="222"/>
    </location>
</feature>
<proteinExistence type="predicted"/>
<evidence type="ECO:0000259" key="4">
    <source>
        <dbReference type="PROSITE" id="PS50110"/>
    </source>
</evidence>
<comment type="caution">
    <text evidence="6">The sequence shown here is derived from an EMBL/GenBank/DDBJ whole genome shotgun (WGS) entry which is preliminary data.</text>
</comment>
<evidence type="ECO:0000256" key="2">
    <source>
        <dbReference type="PROSITE-ProRule" id="PRU00169"/>
    </source>
</evidence>
<dbReference type="SMART" id="SM00448">
    <property type="entry name" value="REC"/>
    <property type="match status" value="1"/>
</dbReference>
<dbReference type="OrthoDB" id="9802426at2"/>
<keyword evidence="1 3" id="KW-0238">DNA-binding</keyword>
<dbReference type="InterPro" id="IPR011006">
    <property type="entry name" value="CheY-like_superfamily"/>
</dbReference>
<reference evidence="6 7" key="1">
    <citation type="submission" date="2018-06" db="EMBL/GenBank/DDBJ databases">
        <title>Comparative analysis of microorganisms from saline springs in Andes Mountain Range, Colombia.</title>
        <authorList>
            <person name="Rubin E."/>
        </authorList>
    </citation>
    <scope>NUCLEOTIDE SEQUENCE [LARGE SCALE GENOMIC DNA]</scope>
    <source>
        <strain evidence="6 7">USBA-857</strain>
    </source>
</reference>
<dbReference type="PANTHER" id="PTHR48111:SF36">
    <property type="entry name" value="TRANSCRIPTIONAL REGULATORY PROTEIN CUTR"/>
    <property type="match status" value="1"/>
</dbReference>
<dbReference type="InterPro" id="IPR001789">
    <property type="entry name" value="Sig_transdc_resp-reg_receiver"/>
</dbReference>
<dbReference type="AlphaFoldDB" id="A0A328XRC5"/>
<evidence type="ECO:0000313" key="6">
    <source>
        <dbReference type="EMBL" id="RAR61435.1"/>
    </source>
</evidence>
<dbReference type="SUPFAM" id="SSF52172">
    <property type="entry name" value="CheY-like"/>
    <property type="match status" value="1"/>
</dbReference>
<dbReference type="CDD" id="cd00383">
    <property type="entry name" value="trans_reg_C"/>
    <property type="match status" value="1"/>
</dbReference>
<dbReference type="GO" id="GO:0000976">
    <property type="term" value="F:transcription cis-regulatory region binding"/>
    <property type="evidence" value="ECO:0007669"/>
    <property type="project" value="TreeGrafter"/>
</dbReference>
<feature type="DNA-binding region" description="OmpR/PhoB-type" evidence="3">
    <location>
        <begin position="124"/>
        <end position="222"/>
    </location>
</feature>
<dbReference type="InterPro" id="IPR036388">
    <property type="entry name" value="WH-like_DNA-bd_sf"/>
</dbReference>
<dbReference type="InterPro" id="IPR001867">
    <property type="entry name" value="OmpR/PhoB-type_DNA-bd"/>
</dbReference>
<dbReference type="PROSITE" id="PS50110">
    <property type="entry name" value="RESPONSE_REGULATORY"/>
    <property type="match status" value="1"/>
</dbReference>
<accession>A0A328XRC5</accession>
<organism evidence="6 7">
    <name type="scientific">Onishia taeanensis</name>
    <dbReference type="NCBI Taxonomy" id="284577"/>
    <lineage>
        <taxon>Bacteria</taxon>
        <taxon>Pseudomonadati</taxon>
        <taxon>Pseudomonadota</taxon>
        <taxon>Gammaproteobacteria</taxon>
        <taxon>Oceanospirillales</taxon>
        <taxon>Halomonadaceae</taxon>
        <taxon>Onishia</taxon>
    </lineage>
</organism>
<dbReference type="GO" id="GO:0006355">
    <property type="term" value="P:regulation of DNA-templated transcription"/>
    <property type="evidence" value="ECO:0007669"/>
    <property type="project" value="InterPro"/>
</dbReference>
<evidence type="ECO:0000259" key="5">
    <source>
        <dbReference type="PROSITE" id="PS51755"/>
    </source>
</evidence>
<dbReference type="PROSITE" id="PS51755">
    <property type="entry name" value="OMPR_PHOB"/>
    <property type="match status" value="1"/>
</dbReference>
<dbReference type="Pfam" id="PF00072">
    <property type="entry name" value="Response_reg"/>
    <property type="match status" value="1"/>
</dbReference>
<dbReference type="Gene3D" id="1.10.10.10">
    <property type="entry name" value="Winged helix-like DNA-binding domain superfamily/Winged helix DNA-binding domain"/>
    <property type="match status" value="1"/>
</dbReference>
<dbReference type="GO" id="GO:0032993">
    <property type="term" value="C:protein-DNA complex"/>
    <property type="evidence" value="ECO:0007669"/>
    <property type="project" value="TreeGrafter"/>
</dbReference>
<evidence type="ECO:0000256" key="3">
    <source>
        <dbReference type="PROSITE-ProRule" id="PRU01091"/>
    </source>
</evidence>
<feature type="domain" description="Response regulatory" evidence="4">
    <location>
        <begin position="2"/>
        <end position="116"/>
    </location>
</feature>
<dbReference type="Gene3D" id="6.10.250.690">
    <property type="match status" value="1"/>
</dbReference>
<gene>
    <name evidence="6" type="ORF">BCL93_10532</name>
</gene>
<protein>
    <submittedName>
        <fullName evidence="6">DNA-binding response OmpR family regulator</fullName>
    </submittedName>
</protein>
<dbReference type="Pfam" id="PF00486">
    <property type="entry name" value="Trans_reg_C"/>
    <property type="match status" value="1"/>
</dbReference>
<evidence type="ECO:0000313" key="7">
    <source>
        <dbReference type="Proteomes" id="UP000249700"/>
    </source>
</evidence>
<dbReference type="PANTHER" id="PTHR48111">
    <property type="entry name" value="REGULATOR OF RPOS"/>
    <property type="match status" value="1"/>
</dbReference>
<name>A0A328XRC5_9GAMM</name>
<feature type="modified residue" description="4-aspartylphosphate" evidence="2">
    <location>
        <position position="51"/>
    </location>
</feature>
<evidence type="ECO:0000256" key="1">
    <source>
        <dbReference type="ARBA" id="ARBA00023125"/>
    </source>
</evidence>
<dbReference type="InterPro" id="IPR039420">
    <property type="entry name" value="WalR-like"/>
</dbReference>
<keyword evidence="2" id="KW-0597">Phosphoprotein</keyword>
<dbReference type="EMBL" id="QLSX01000005">
    <property type="protein sequence ID" value="RAR61435.1"/>
    <property type="molecule type" value="Genomic_DNA"/>
</dbReference>
<dbReference type="GO" id="GO:0000156">
    <property type="term" value="F:phosphorelay response regulator activity"/>
    <property type="evidence" value="ECO:0007669"/>
    <property type="project" value="TreeGrafter"/>
</dbReference>
<dbReference type="RefSeq" id="WP_112054785.1">
    <property type="nucleotide sequence ID" value="NZ_QLSX01000005.1"/>
</dbReference>
<sequence length="232" mass="25316">MKLLLVEDNQRLANLLADALRDEGFTVDRAETLSATTELCATQPYDLLLLDLGMPDGDGLDFIREHRQREDACPILVITAHGGLDDRVAGLDVGADDYMVKPVEVPELAARCRVLLRRSVPGSPVTLSFANVSFEVSSREVSVDGEPVSLAPRELDLLERLMLRAGHVVPKARLEQVLYALSEEVSPNALEASVSRLRKRLRQTGADVVLHTAHGIGYALVAKTPKDDDVST</sequence>